<evidence type="ECO:0000313" key="1">
    <source>
        <dbReference type="EMBL" id="MDQ2312458.1"/>
    </source>
</evidence>
<dbReference type="EMBL" id="JAVDNV010000030">
    <property type="protein sequence ID" value="MDQ2312458.1"/>
    <property type="molecule type" value="Genomic_DNA"/>
</dbReference>
<dbReference type="AlphaFoldDB" id="A0AAW8HVM0"/>
<comment type="caution">
    <text evidence="1">The sequence shown here is derived from an EMBL/GenBank/DDBJ whole genome shotgun (WGS) entry which is preliminary data.</text>
</comment>
<dbReference type="InterPro" id="IPR043019">
    <property type="entry name" value="GrlR_sf"/>
</dbReference>
<protein>
    <submittedName>
        <fullName evidence="1">GrlR family regulatory protein</fullName>
    </submittedName>
</protein>
<dbReference type="Gene3D" id="2.40.128.380">
    <property type="entry name" value="T3SS negative regulator GrlR"/>
    <property type="match status" value="1"/>
</dbReference>
<accession>A0AAW8HVM0</accession>
<proteinExistence type="predicted"/>
<reference evidence="1" key="1">
    <citation type="submission" date="2023-08" db="EMBL/GenBank/DDBJ databases">
        <title>WGS of pathogenic bacterial species, Los Angeles County Public Health Laboratories.</title>
        <authorList>
            <person name="Garrigues J.M."/>
            <person name="Green N.M."/>
        </authorList>
    </citation>
    <scope>NUCLEOTIDE SEQUENCE</scope>
    <source>
        <strain evidence="1">LACPHL-BACT-2023-00068</strain>
    </source>
</reference>
<sequence length="114" mass="12289">MIDGLYSVFFQSNTSGFGVGANIGSGVVTAKDNAINGGDFAFFYQGRIEGERLRLHVKQFNAQGTSVFGGLNDFFLNLVVHEQATGQYVLDGTMEGQAQLNLRVVAHKISELVA</sequence>
<dbReference type="Proteomes" id="UP001236270">
    <property type="component" value="Unassembled WGS sequence"/>
</dbReference>
<name>A0AAW8HVM0_PLUGE</name>
<dbReference type="RefSeq" id="WP_048255132.1">
    <property type="nucleotide sequence ID" value="NZ_CP020388.1"/>
</dbReference>
<dbReference type="GeneID" id="61383619"/>
<evidence type="ECO:0000313" key="2">
    <source>
        <dbReference type="Proteomes" id="UP001236270"/>
    </source>
</evidence>
<organism evidence="1 2">
    <name type="scientific">Pluralibacter gergoviae</name>
    <name type="common">Enterobacter gergoviae</name>
    <dbReference type="NCBI Taxonomy" id="61647"/>
    <lineage>
        <taxon>Bacteria</taxon>
        <taxon>Pseudomonadati</taxon>
        <taxon>Pseudomonadota</taxon>
        <taxon>Gammaproteobacteria</taxon>
        <taxon>Enterobacterales</taxon>
        <taxon>Enterobacteriaceae</taxon>
        <taxon>Pluralibacter</taxon>
    </lineage>
</organism>
<gene>
    <name evidence="1" type="ORF">RBJ30_25770</name>
</gene>